<dbReference type="Proteomes" id="UP000253083">
    <property type="component" value="Unassembled WGS sequence"/>
</dbReference>
<dbReference type="Pfam" id="PF00535">
    <property type="entry name" value="Glycos_transf_2"/>
    <property type="match status" value="1"/>
</dbReference>
<comment type="caution">
    <text evidence="10">The sequence shown here is derived from an EMBL/GenBank/DDBJ whole genome shotgun (WGS) entry which is preliminary data.</text>
</comment>
<proteinExistence type="predicted"/>
<evidence type="ECO:0000313" key="10">
    <source>
        <dbReference type="EMBL" id="RBP51490.1"/>
    </source>
</evidence>
<dbReference type="Gene3D" id="3.90.550.10">
    <property type="entry name" value="Spore Coat Polysaccharide Biosynthesis Protein SpsA, Chain A"/>
    <property type="match status" value="1"/>
</dbReference>
<dbReference type="PANTHER" id="PTHR48090">
    <property type="entry name" value="UNDECAPRENYL-PHOSPHATE 4-DEOXY-4-FORMAMIDO-L-ARABINOSE TRANSFERASE-RELATED"/>
    <property type="match status" value="1"/>
</dbReference>
<feature type="domain" description="Glycosyltransferase 2-like" evidence="9">
    <location>
        <begin position="6"/>
        <end position="145"/>
    </location>
</feature>
<keyword evidence="3 10" id="KW-0808">Transferase</keyword>
<keyword evidence="11" id="KW-1185">Reference proteome</keyword>
<feature type="transmembrane region" description="Helical" evidence="8">
    <location>
        <begin position="237"/>
        <end position="261"/>
    </location>
</feature>
<dbReference type="GO" id="GO:0005886">
    <property type="term" value="C:plasma membrane"/>
    <property type="evidence" value="ECO:0007669"/>
    <property type="project" value="TreeGrafter"/>
</dbReference>
<feature type="transmembrane region" description="Helical" evidence="8">
    <location>
        <begin position="273"/>
        <end position="300"/>
    </location>
</feature>
<evidence type="ECO:0000256" key="3">
    <source>
        <dbReference type="ARBA" id="ARBA00022679"/>
    </source>
</evidence>
<keyword evidence="2" id="KW-0328">Glycosyltransferase</keyword>
<keyword evidence="5" id="KW-0448">Lipopolysaccharide biosynthesis</keyword>
<organism evidence="10 11">
    <name type="scientific">Arenicella xantha</name>
    <dbReference type="NCBI Taxonomy" id="644221"/>
    <lineage>
        <taxon>Bacteria</taxon>
        <taxon>Pseudomonadati</taxon>
        <taxon>Pseudomonadota</taxon>
        <taxon>Gammaproteobacteria</taxon>
        <taxon>Arenicellales</taxon>
        <taxon>Arenicellaceae</taxon>
        <taxon>Arenicella</taxon>
    </lineage>
</organism>
<dbReference type="InterPro" id="IPR001173">
    <property type="entry name" value="Glyco_trans_2-like"/>
</dbReference>
<evidence type="ECO:0000256" key="1">
    <source>
        <dbReference type="ARBA" id="ARBA00022475"/>
    </source>
</evidence>
<name>A0A395JS14_9GAMM</name>
<keyword evidence="1" id="KW-1003">Cell membrane</keyword>
<protein>
    <submittedName>
        <fullName evidence="10">Glycosyltransferase involved in cell wall biosynthesis</fullName>
    </submittedName>
</protein>
<sequence length="330" mass="36067">MKISVSTVTPVYCGEKYLRDLVAEIEKIRGQWERADAPMALVESIFVDDGSIDSSSEVLAQISAEYPWVRVLSLSRNYGQHSATVAGLCHSSSDWVVTLDEDLQHKPADIDQLFRAQVNNAADVVYAAPFSPAHGKSWRDLSSKVVKKILAKLTRTPQIRFFNSFRLIRGSIARAAASSSSSQTYLDIAISWFTKSAVTVAIELKDNRFIDDDESGYSLAGLINHARRLMVSSSFDIASKGLFVGVMAIILAVAAGATAIIQKILVPESVGVVGWASLVSLITFLGGVIIMILCIILEYVSVLVTNQLGRPTFFTVDRSNDSALVAWFRK</sequence>
<evidence type="ECO:0000256" key="2">
    <source>
        <dbReference type="ARBA" id="ARBA00022676"/>
    </source>
</evidence>
<dbReference type="EMBL" id="QNRT01000002">
    <property type="protein sequence ID" value="RBP51490.1"/>
    <property type="molecule type" value="Genomic_DNA"/>
</dbReference>
<evidence type="ECO:0000259" key="9">
    <source>
        <dbReference type="Pfam" id="PF00535"/>
    </source>
</evidence>
<evidence type="ECO:0000256" key="6">
    <source>
        <dbReference type="ARBA" id="ARBA00022989"/>
    </source>
</evidence>
<reference evidence="10 11" key="1">
    <citation type="submission" date="2018-06" db="EMBL/GenBank/DDBJ databases">
        <title>Genomic Encyclopedia of Type Strains, Phase IV (KMG-IV): sequencing the most valuable type-strain genomes for metagenomic binning, comparative biology and taxonomic classification.</title>
        <authorList>
            <person name="Goeker M."/>
        </authorList>
    </citation>
    <scope>NUCLEOTIDE SEQUENCE [LARGE SCALE GENOMIC DNA]</scope>
    <source>
        <strain evidence="10 11">DSM 24032</strain>
    </source>
</reference>
<evidence type="ECO:0000256" key="8">
    <source>
        <dbReference type="SAM" id="Phobius"/>
    </source>
</evidence>
<evidence type="ECO:0000256" key="5">
    <source>
        <dbReference type="ARBA" id="ARBA00022985"/>
    </source>
</evidence>
<dbReference type="PANTHER" id="PTHR48090:SF3">
    <property type="entry name" value="UNDECAPRENYL-PHOSPHATE 4-DEOXY-4-FORMAMIDO-L-ARABINOSE TRANSFERASE"/>
    <property type="match status" value="1"/>
</dbReference>
<dbReference type="InParanoid" id="A0A395JS14"/>
<dbReference type="InterPro" id="IPR029044">
    <property type="entry name" value="Nucleotide-diphossugar_trans"/>
</dbReference>
<keyword evidence="6 8" id="KW-1133">Transmembrane helix</keyword>
<dbReference type="RefSeq" id="WP_113954254.1">
    <property type="nucleotide sequence ID" value="NZ_QNRT01000002.1"/>
</dbReference>
<dbReference type="GO" id="GO:0099621">
    <property type="term" value="F:undecaprenyl-phosphate 4-deoxy-4-formamido-L-arabinose transferase activity"/>
    <property type="evidence" value="ECO:0007669"/>
    <property type="project" value="TreeGrafter"/>
</dbReference>
<evidence type="ECO:0000313" key="11">
    <source>
        <dbReference type="Proteomes" id="UP000253083"/>
    </source>
</evidence>
<dbReference type="AlphaFoldDB" id="A0A395JS14"/>
<keyword evidence="4 8" id="KW-0812">Transmembrane</keyword>
<evidence type="ECO:0000256" key="7">
    <source>
        <dbReference type="ARBA" id="ARBA00023136"/>
    </source>
</evidence>
<evidence type="ECO:0000256" key="4">
    <source>
        <dbReference type="ARBA" id="ARBA00022692"/>
    </source>
</evidence>
<accession>A0A395JS14</accession>
<keyword evidence="7 8" id="KW-0472">Membrane</keyword>
<dbReference type="GO" id="GO:0009103">
    <property type="term" value="P:lipopolysaccharide biosynthetic process"/>
    <property type="evidence" value="ECO:0007669"/>
    <property type="project" value="UniProtKB-KW"/>
</dbReference>
<dbReference type="OrthoDB" id="9811884at2"/>
<dbReference type="InterPro" id="IPR050256">
    <property type="entry name" value="Glycosyltransferase_2"/>
</dbReference>
<gene>
    <name evidence="10" type="ORF">DFR28_102920</name>
</gene>
<dbReference type="SUPFAM" id="SSF53448">
    <property type="entry name" value="Nucleotide-diphospho-sugar transferases"/>
    <property type="match status" value="1"/>
</dbReference>